<proteinExistence type="predicted"/>
<dbReference type="RefSeq" id="WP_132746340.1">
    <property type="nucleotide sequence ID" value="NZ_SLXK01000015.1"/>
</dbReference>
<dbReference type="InterPro" id="IPR043797">
    <property type="entry name" value="MupG_N"/>
</dbReference>
<dbReference type="Proteomes" id="UP000295416">
    <property type="component" value="Unassembled WGS sequence"/>
</dbReference>
<dbReference type="InterPro" id="IPR008589">
    <property type="entry name" value="MupG"/>
</dbReference>
<feature type="domain" description="6-phospho-N-acetylmuramidase N-terminal" evidence="2">
    <location>
        <begin position="5"/>
        <end position="240"/>
    </location>
</feature>
<dbReference type="Gene3D" id="3.20.20.70">
    <property type="entry name" value="Aldolase class I"/>
    <property type="match status" value="1"/>
</dbReference>
<dbReference type="Pfam" id="PF19200">
    <property type="entry name" value="MupG_N"/>
    <property type="match status" value="1"/>
</dbReference>
<dbReference type="InterPro" id="IPR013785">
    <property type="entry name" value="Aldolase_TIM"/>
</dbReference>
<evidence type="ECO:0000259" key="2">
    <source>
        <dbReference type="Pfam" id="PF19200"/>
    </source>
</evidence>
<dbReference type="PANTHER" id="PTHR38435">
    <property type="match status" value="1"/>
</dbReference>
<dbReference type="InterPro" id="IPR029000">
    <property type="entry name" value="Cyclophilin-like_dom_sf"/>
</dbReference>
<dbReference type="SUPFAM" id="SSF51445">
    <property type="entry name" value="(Trans)glycosidases"/>
    <property type="match status" value="1"/>
</dbReference>
<evidence type="ECO:0000313" key="3">
    <source>
        <dbReference type="EMBL" id="TCP28855.1"/>
    </source>
</evidence>
<dbReference type="SUPFAM" id="SSF50891">
    <property type="entry name" value="Cyclophilin-like"/>
    <property type="match status" value="1"/>
</dbReference>
<dbReference type="OrthoDB" id="5809921at2"/>
<dbReference type="InterPro" id="IPR043894">
    <property type="entry name" value="MupG_C"/>
</dbReference>
<dbReference type="InterPro" id="IPR017853">
    <property type="entry name" value="GH"/>
</dbReference>
<dbReference type="PANTHER" id="PTHR38435:SF1">
    <property type="entry name" value="DUF871 DOMAIN-CONTAINING PROTEIN"/>
    <property type="match status" value="1"/>
</dbReference>
<organism evidence="3 4">
    <name type="scientific">Scopulibacillus darangshiensis</name>
    <dbReference type="NCBI Taxonomy" id="442528"/>
    <lineage>
        <taxon>Bacteria</taxon>
        <taxon>Bacillati</taxon>
        <taxon>Bacillota</taxon>
        <taxon>Bacilli</taxon>
        <taxon>Bacillales</taxon>
        <taxon>Sporolactobacillaceae</taxon>
        <taxon>Scopulibacillus</taxon>
    </lineage>
</organism>
<evidence type="ECO:0000259" key="1">
    <source>
        <dbReference type="Pfam" id="PF05913"/>
    </source>
</evidence>
<keyword evidence="4" id="KW-1185">Reference proteome</keyword>
<reference evidence="3 4" key="1">
    <citation type="submission" date="2019-03" db="EMBL/GenBank/DDBJ databases">
        <title>Genomic Encyclopedia of Type Strains, Phase IV (KMG-IV): sequencing the most valuable type-strain genomes for metagenomic binning, comparative biology and taxonomic classification.</title>
        <authorList>
            <person name="Goeker M."/>
        </authorList>
    </citation>
    <scope>NUCLEOTIDE SEQUENCE [LARGE SCALE GENOMIC DNA]</scope>
    <source>
        <strain evidence="3 4">DSM 19377</strain>
    </source>
</reference>
<comment type="caution">
    <text evidence="3">The sequence shown here is derived from an EMBL/GenBank/DDBJ whole genome shotgun (WGS) entry which is preliminary data.</text>
</comment>
<dbReference type="AlphaFoldDB" id="A0A4R2P506"/>
<evidence type="ECO:0008006" key="5">
    <source>
        <dbReference type="Google" id="ProtNLM"/>
    </source>
</evidence>
<dbReference type="Pfam" id="PF05913">
    <property type="entry name" value="MupG_C"/>
    <property type="match status" value="1"/>
</dbReference>
<name>A0A4R2P506_9BACL</name>
<protein>
    <recommendedName>
        <fullName evidence="5">Outer surface protein</fullName>
    </recommendedName>
</protein>
<feature type="domain" description="6-phospho-N-acetylmuramidase C-terminal" evidence="1">
    <location>
        <begin position="247"/>
        <end position="359"/>
    </location>
</feature>
<sequence>MDRKLGVSIFPHQSTYEKDINYLKRAHDYGFGRVFTCLLSVHGDKEAIIKELKDTILFAKGIGMEVIADISPRIFDELNISYKDLSFFKEIGADGIRLDLGYTGSEEAMMTFNKEDLSIEINMSNSTHYIDNIMDYRPRASKLMGCHNFYPHRYSGLAYDHFIACSERFKQYGLKTAAFVSSQAASFGPWPVTEGLPTLEEHRELPIAVQAKHLWATGLIDDVIIGNAYASDDELEQLSQLNREKFSFSAKLVDRLTELERKIVLEEPHFYRGDVSDYLIRSTQSRVKYRGHHFEPLNTRDINRGDILIENHLYGQYAGELQIALKPMKNSGKTNVVGQIAEDEVFLLDYLKPWDKFELTRTGG</sequence>
<dbReference type="Gene3D" id="2.40.100.10">
    <property type="entry name" value="Cyclophilin-like"/>
    <property type="match status" value="1"/>
</dbReference>
<evidence type="ECO:0000313" key="4">
    <source>
        <dbReference type="Proteomes" id="UP000295416"/>
    </source>
</evidence>
<accession>A0A4R2P506</accession>
<gene>
    <name evidence="3" type="ORF">EV207_11591</name>
</gene>
<dbReference type="EMBL" id="SLXK01000015">
    <property type="protein sequence ID" value="TCP28855.1"/>
    <property type="molecule type" value="Genomic_DNA"/>
</dbReference>